<reference evidence="1" key="1">
    <citation type="submission" date="2022-10" db="EMBL/GenBank/DDBJ databases">
        <authorList>
            <person name="Chen Y."/>
            <person name="Dougan E. K."/>
            <person name="Chan C."/>
            <person name="Rhodes N."/>
            <person name="Thang M."/>
        </authorList>
    </citation>
    <scope>NUCLEOTIDE SEQUENCE</scope>
</reference>
<dbReference type="EMBL" id="CAMXCT020001272">
    <property type="protein sequence ID" value="CAL1141873.1"/>
    <property type="molecule type" value="Genomic_DNA"/>
</dbReference>
<evidence type="ECO:0000313" key="2">
    <source>
        <dbReference type="EMBL" id="CAL1141873.1"/>
    </source>
</evidence>
<dbReference type="Proteomes" id="UP001152797">
    <property type="component" value="Unassembled WGS sequence"/>
</dbReference>
<evidence type="ECO:0000313" key="3">
    <source>
        <dbReference type="Proteomes" id="UP001152797"/>
    </source>
</evidence>
<accession>A0A9P1CCB7</accession>
<proteinExistence type="predicted"/>
<keyword evidence="3" id="KW-1185">Reference proteome</keyword>
<name>A0A9P1CCB7_9DINO</name>
<sequence length="183" mass="19696">MRHSTFGCRNVIYPGFCDGSAVVYGENPHGEFTIPTLDEGLSYTQVSVGQSSRGRSDGRAVDGGTESAAKRQVLIPPGICYIADIADVSVRRDLVLQLDVVCQDDAMLLTLSGLSGEEVMRLSASPFDSAWYTHKRIALELNVPVQSVRVILPDGQLLAGVCRAKPAASLADISETCKRLRLT</sequence>
<dbReference type="EMBL" id="CAMXCT030001272">
    <property type="protein sequence ID" value="CAL4775810.1"/>
    <property type="molecule type" value="Genomic_DNA"/>
</dbReference>
<dbReference type="EMBL" id="CAMXCT010001272">
    <property type="protein sequence ID" value="CAI3988498.1"/>
    <property type="molecule type" value="Genomic_DNA"/>
</dbReference>
<comment type="caution">
    <text evidence="1">The sequence shown here is derived from an EMBL/GenBank/DDBJ whole genome shotgun (WGS) entry which is preliminary data.</text>
</comment>
<organism evidence="1">
    <name type="scientific">Cladocopium goreaui</name>
    <dbReference type="NCBI Taxonomy" id="2562237"/>
    <lineage>
        <taxon>Eukaryota</taxon>
        <taxon>Sar</taxon>
        <taxon>Alveolata</taxon>
        <taxon>Dinophyceae</taxon>
        <taxon>Suessiales</taxon>
        <taxon>Symbiodiniaceae</taxon>
        <taxon>Cladocopium</taxon>
    </lineage>
</organism>
<dbReference type="AlphaFoldDB" id="A0A9P1CCB7"/>
<reference evidence="2" key="2">
    <citation type="submission" date="2024-04" db="EMBL/GenBank/DDBJ databases">
        <authorList>
            <person name="Chen Y."/>
            <person name="Shah S."/>
            <person name="Dougan E. K."/>
            <person name="Thang M."/>
            <person name="Chan C."/>
        </authorList>
    </citation>
    <scope>NUCLEOTIDE SEQUENCE [LARGE SCALE GENOMIC DNA]</scope>
</reference>
<gene>
    <name evidence="1" type="ORF">C1SCF055_LOCUS15659</name>
</gene>
<protein>
    <submittedName>
        <fullName evidence="1">Uncharacterized protein</fullName>
    </submittedName>
</protein>
<evidence type="ECO:0000313" key="1">
    <source>
        <dbReference type="EMBL" id="CAI3988498.1"/>
    </source>
</evidence>